<evidence type="ECO:0000259" key="6">
    <source>
        <dbReference type="Pfam" id="PF01699"/>
    </source>
</evidence>
<dbReference type="PANTHER" id="PTHR10846:SF8">
    <property type="entry name" value="INNER MEMBRANE PROTEIN YRBG"/>
    <property type="match status" value="1"/>
</dbReference>
<feature type="transmembrane region" description="Helical" evidence="5">
    <location>
        <begin position="105"/>
        <end position="123"/>
    </location>
</feature>
<reference evidence="7 8" key="1">
    <citation type="journal article" date="2016" name="Sci. Rep.">
        <title>Metabolic traits of an uncultured archaeal lineage -MSBL1- from brine pools of the Red Sea.</title>
        <authorList>
            <person name="Mwirichia R."/>
            <person name="Alam I."/>
            <person name="Rashid M."/>
            <person name="Vinu M."/>
            <person name="Ba-Alawi W."/>
            <person name="Anthony Kamau A."/>
            <person name="Kamanda Ngugi D."/>
            <person name="Goker M."/>
            <person name="Klenk H.P."/>
            <person name="Bajic V."/>
            <person name="Stingl U."/>
        </authorList>
    </citation>
    <scope>NUCLEOTIDE SEQUENCE [LARGE SCALE GENOMIC DNA]</scope>
    <source>
        <strain evidence="7">SCGC-AAA382K21</strain>
    </source>
</reference>
<dbReference type="GO" id="GO:0008273">
    <property type="term" value="F:calcium, potassium:sodium antiporter activity"/>
    <property type="evidence" value="ECO:0007669"/>
    <property type="project" value="TreeGrafter"/>
</dbReference>
<evidence type="ECO:0000256" key="5">
    <source>
        <dbReference type="SAM" id="Phobius"/>
    </source>
</evidence>
<feature type="transmembrane region" description="Helical" evidence="5">
    <location>
        <begin position="197"/>
        <end position="217"/>
    </location>
</feature>
<organism evidence="7 8">
    <name type="scientific">candidate division MSBL1 archaeon SCGC-AAA382K21</name>
    <dbReference type="NCBI Taxonomy" id="1698283"/>
    <lineage>
        <taxon>Archaea</taxon>
        <taxon>Methanobacteriati</taxon>
        <taxon>Methanobacteriota</taxon>
        <taxon>candidate division MSBL1</taxon>
    </lineage>
</organism>
<feature type="domain" description="Sodium/calcium exchanger membrane region" evidence="6">
    <location>
        <begin position="167"/>
        <end position="307"/>
    </location>
</feature>
<accession>A0A133VMD8</accession>
<comment type="subcellular location">
    <subcellularLocation>
        <location evidence="1">Membrane</location>
        <topology evidence="1">Multi-pass membrane protein</topology>
    </subcellularLocation>
</comment>
<dbReference type="InterPro" id="IPR044880">
    <property type="entry name" value="NCX_ion-bd_dom_sf"/>
</dbReference>
<dbReference type="GO" id="GO:0005262">
    <property type="term" value="F:calcium channel activity"/>
    <property type="evidence" value="ECO:0007669"/>
    <property type="project" value="TreeGrafter"/>
</dbReference>
<dbReference type="AlphaFoldDB" id="A0A133VMD8"/>
<feature type="transmembrane region" description="Helical" evidence="5">
    <location>
        <begin position="166"/>
        <end position="185"/>
    </location>
</feature>
<evidence type="ECO:0000256" key="1">
    <source>
        <dbReference type="ARBA" id="ARBA00004141"/>
    </source>
</evidence>
<keyword evidence="8" id="KW-1185">Reference proteome</keyword>
<dbReference type="Pfam" id="PF01699">
    <property type="entry name" value="Na_Ca_ex"/>
    <property type="match status" value="2"/>
</dbReference>
<evidence type="ECO:0000313" key="7">
    <source>
        <dbReference type="EMBL" id="KXB07580.1"/>
    </source>
</evidence>
<name>A0A133VMD8_9EURY</name>
<dbReference type="InterPro" id="IPR004481">
    <property type="entry name" value="K/Na/Ca-exchanger"/>
</dbReference>
<dbReference type="PANTHER" id="PTHR10846">
    <property type="entry name" value="SODIUM/POTASSIUM/CALCIUM EXCHANGER"/>
    <property type="match status" value="1"/>
</dbReference>
<dbReference type="GO" id="GO:0005886">
    <property type="term" value="C:plasma membrane"/>
    <property type="evidence" value="ECO:0007669"/>
    <property type="project" value="TreeGrafter"/>
</dbReference>
<feature type="transmembrane region" description="Helical" evidence="5">
    <location>
        <begin position="68"/>
        <end position="93"/>
    </location>
</feature>
<dbReference type="GO" id="GO:0006874">
    <property type="term" value="P:intracellular calcium ion homeostasis"/>
    <property type="evidence" value="ECO:0007669"/>
    <property type="project" value="TreeGrafter"/>
</dbReference>
<feature type="transmembrane region" description="Helical" evidence="5">
    <location>
        <begin position="229"/>
        <end position="249"/>
    </location>
</feature>
<evidence type="ECO:0000256" key="3">
    <source>
        <dbReference type="ARBA" id="ARBA00022989"/>
    </source>
</evidence>
<evidence type="ECO:0000256" key="4">
    <source>
        <dbReference type="ARBA" id="ARBA00023136"/>
    </source>
</evidence>
<dbReference type="EMBL" id="LHYH01000001">
    <property type="protein sequence ID" value="KXB07580.1"/>
    <property type="molecule type" value="Genomic_DNA"/>
</dbReference>
<dbReference type="Gene3D" id="1.20.1420.30">
    <property type="entry name" value="NCX, central ion-binding region"/>
    <property type="match status" value="1"/>
</dbReference>
<dbReference type="NCBIfam" id="TIGR00367">
    <property type="entry name" value="calcium/sodium antiporter"/>
    <property type="match status" value="1"/>
</dbReference>
<evidence type="ECO:0000313" key="8">
    <source>
        <dbReference type="Proteomes" id="UP000070504"/>
    </source>
</evidence>
<sequence>MWFSIAVILICLIVFERASNYLIEGLGALSNHFGISEAVLGASVAAMGSSAPEFGSSAFSVIEGHPTIGLGTIVGSAVFNVTVIIGGAALLGKCLIESRVFYRDGLFYLLTVLIAILSVQDGVLSQIESIAWAVVFFCYLAWLVYDAKRGKPVPRETFESMSLRRALIFISLGVLGIAIAARYLIIHVALVTEEWGISQAAISLVILAIGTSIPDFFTSLQAARKGMGSLAVSNALGSNIFDILAALGIPFSFAGTTKIETMVSTSLLVLLVSVGLVLVILRSNWSVSRKEGMLLLGVYGVYLAFILLV</sequence>
<feature type="domain" description="Sodium/calcium exchanger membrane region" evidence="6">
    <location>
        <begin position="4"/>
        <end position="144"/>
    </location>
</feature>
<gene>
    <name evidence="7" type="ORF">AKJ54_00075</name>
</gene>
<keyword evidence="4 5" id="KW-0472">Membrane</keyword>
<feature type="transmembrane region" description="Helical" evidence="5">
    <location>
        <begin position="293"/>
        <end position="308"/>
    </location>
</feature>
<feature type="transmembrane region" description="Helical" evidence="5">
    <location>
        <begin position="129"/>
        <end position="145"/>
    </location>
</feature>
<evidence type="ECO:0000256" key="2">
    <source>
        <dbReference type="ARBA" id="ARBA00022692"/>
    </source>
</evidence>
<feature type="transmembrane region" description="Helical" evidence="5">
    <location>
        <begin position="261"/>
        <end position="281"/>
    </location>
</feature>
<proteinExistence type="predicted"/>
<keyword evidence="2 5" id="KW-0812">Transmembrane</keyword>
<dbReference type="InterPro" id="IPR004837">
    <property type="entry name" value="NaCa_Exmemb"/>
</dbReference>
<comment type="caution">
    <text evidence="7">The sequence shown here is derived from an EMBL/GenBank/DDBJ whole genome shotgun (WGS) entry which is preliminary data.</text>
</comment>
<keyword evidence="3 5" id="KW-1133">Transmembrane helix</keyword>
<dbReference type="Proteomes" id="UP000070504">
    <property type="component" value="Unassembled WGS sequence"/>
</dbReference>
<protein>
    <recommendedName>
        <fullName evidence="6">Sodium/calcium exchanger membrane region domain-containing protein</fullName>
    </recommendedName>
</protein>